<dbReference type="Gene3D" id="3.30.1240.10">
    <property type="match status" value="1"/>
</dbReference>
<evidence type="ECO:0008006" key="3">
    <source>
        <dbReference type="Google" id="ProtNLM"/>
    </source>
</evidence>
<sequence length="284" mass="30438">MDTPSIDHLPPIDWAGNPLRMAFFDVDGTLLDRDGHLSEATCTAIAALKARGVRTAFATGRPPFAVSALQQRLKLDGPHVFYTGALCHFAGTLLADQCLEPAQWRSVVEVATACDVHCEIYYEDHYCTAYESDIVSEHARHLGVKPHIVPADQWPLRPAYKLLLGVDTRRVPAGLLALEAQFTSLHFAYAHLPSRPHWQFASVVAGSVNKTGLFESLLARLGHSAGAVVAFGDGGSDMAFLQAAGLGIAMGNASAQVQAAANFVTRSSCEDGVAYAISRLLARA</sequence>
<comment type="caution">
    <text evidence="1">The sequence shown here is derived from an EMBL/GenBank/DDBJ whole genome shotgun (WGS) entry which is preliminary data.</text>
</comment>
<dbReference type="Pfam" id="PF08282">
    <property type="entry name" value="Hydrolase_3"/>
    <property type="match status" value="1"/>
</dbReference>
<name>A0A839UNC9_9GAMM</name>
<dbReference type="EMBL" id="JACHXZ010000002">
    <property type="protein sequence ID" value="MBB3168049.1"/>
    <property type="molecule type" value="Genomic_DNA"/>
</dbReference>
<dbReference type="RefSeq" id="WP_183909435.1">
    <property type="nucleotide sequence ID" value="NZ_JACHXZ010000002.1"/>
</dbReference>
<dbReference type="SUPFAM" id="SSF56784">
    <property type="entry name" value="HAD-like"/>
    <property type="match status" value="1"/>
</dbReference>
<dbReference type="GO" id="GO:0005829">
    <property type="term" value="C:cytosol"/>
    <property type="evidence" value="ECO:0007669"/>
    <property type="project" value="TreeGrafter"/>
</dbReference>
<dbReference type="InterPro" id="IPR023214">
    <property type="entry name" value="HAD_sf"/>
</dbReference>
<dbReference type="NCBIfam" id="TIGR01484">
    <property type="entry name" value="HAD-SF-IIB"/>
    <property type="match status" value="1"/>
</dbReference>
<reference evidence="1 2" key="1">
    <citation type="submission" date="2020-08" db="EMBL/GenBank/DDBJ databases">
        <title>Genomic Encyclopedia of Type Strains, Phase III (KMG-III): the genomes of soil and plant-associated and newly described type strains.</title>
        <authorList>
            <person name="Whitman W."/>
        </authorList>
    </citation>
    <scope>NUCLEOTIDE SEQUENCE [LARGE SCALE GENOMIC DNA]</scope>
    <source>
        <strain evidence="1 2">CECT 8571</strain>
    </source>
</reference>
<protein>
    <recommendedName>
        <fullName evidence="3">Cof-type HAD-IIB family hydrolase</fullName>
    </recommendedName>
</protein>
<proteinExistence type="predicted"/>
<dbReference type="Gene3D" id="3.40.50.1000">
    <property type="entry name" value="HAD superfamily/HAD-like"/>
    <property type="match status" value="1"/>
</dbReference>
<dbReference type="NCBIfam" id="TIGR00099">
    <property type="entry name" value="Cof-subfamily"/>
    <property type="match status" value="1"/>
</dbReference>
<dbReference type="PANTHER" id="PTHR10000:SF8">
    <property type="entry name" value="HAD SUPERFAMILY HYDROLASE-LIKE, TYPE 3"/>
    <property type="match status" value="1"/>
</dbReference>
<accession>A0A839UNC9</accession>
<dbReference type="GO" id="GO:0016791">
    <property type="term" value="F:phosphatase activity"/>
    <property type="evidence" value="ECO:0007669"/>
    <property type="project" value="TreeGrafter"/>
</dbReference>
<organism evidence="1 2">
    <name type="scientific">Simiduia aestuariiviva</name>
    <dbReference type="NCBI Taxonomy" id="1510459"/>
    <lineage>
        <taxon>Bacteria</taxon>
        <taxon>Pseudomonadati</taxon>
        <taxon>Pseudomonadota</taxon>
        <taxon>Gammaproteobacteria</taxon>
        <taxon>Cellvibrionales</taxon>
        <taxon>Cellvibrionaceae</taxon>
        <taxon>Simiduia</taxon>
    </lineage>
</organism>
<gene>
    <name evidence="1" type="ORF">FHS30_001233</name>
</gene>
<evidence type="ECO:0000313" key="1">
    <source>
        <dbReference type="EMBL" id="MBB3168049.1"/>
    </source>
</evidence>
<dbReference type="GO" id="GO:0000287">
    <property type="term" value="F:magnesium ion binding"/>
    <property type="evidence" value="ECO:0007669"/>
    <property type="project" value="UniProtKB-ARBA"/>
</dbReference>
<dbReference type="InterPro" id="IPR000150">
    <property type="entry name" value="Cof"/>
</dbReference>
<dbReference type="PANTHER" id="PTHR10000">
    <property type="entry name" value="PHOSPHOSERINE PHOSPHATASE"/>
    <property type="match status" value="1"/>
</dbReference>
<dbReference type="AlphaFoldDB" id="A0A839UNC9"/>
<dbReference type="InterPro" id="IPR006379">
    <property type="entry name" value="HAD-SF_hydro_IIB"/>
</dbReference>
<dbReference type="Proteomes" id="UP000559987">
    <property type="component" value="Unassembled WGS sequence"/>
</dbReference>
<evidence type="ECO:0000313" key="2">
    <source>
        <dbReference type="Proteomes" id="UP000559987"/>
    </source>
</evidence>
<keyword evidence="2" id="KW-1185">Reference proteome</keyword>
<dbReference type="InterPro" id="IPR036412">
    <property type="entry name" value="HAD-like_sf"/>
</dbReference>